<dbReference type="OrthoDB" id="9809206at2"/>
<dbReference type="InterPro" id="IPR010920">
    <property type="entry name" value="LSM_dom_sf"/>
</dbReference>
<evidence type="ECO:0000256" key="2">
    <source>
        <dbReference type="ARBA" id="ARBA00008017"/>
    </source>
</evidence>
<feature type="transmembrane region" description="Helical" evidence="7">
    <location>
        <begin position="179"/>
        <end position="203"/>
    </location>
</feature>
<dbReference type="PANTHER" id="PTHR43634:SF2">
    <property type="entry name" value="LOW CONDUCTANCE MECHANOSENSITIVE CHANNEL YNAI"/>
    <property type="match status" value="1"/>
</dbReference>
<dbReference type="InterPro" id="IPR006685">
    <property type="entry name" value="MscS_channel_2nd"/>
</dbReference>
<evidence type="ECO:0000256" key="3">
    <source>
        <dbReference type="ARBA" id="ARBA00022475"/>
    </source>
</evidence>
<dbReference type="SUPFAM" id="SSF82861">
    <property type="entry name" value="Mechanosensitive channel protein MscS (YggB), transmembrane region"/>
    <property type="match status" value="1"/>
</dbReference>
<evidence type="ECO:0000256" key="4">
    <source>
        <dbReference type="ARBA" id="ARBA00022692"/>
    </source>
</evidence>
<dbReference type="AlphaFoldDB" id="A0A1M7ZGJ7"/>
<keyword evidence="6 7" id="KW-0472">Membrane</keyword>
<accession>A0A1M7ZGJ7</accession>
<keyword evidence="3" id="KW-1003">Cell membrane</keyword>
<dbReference type="Gene3D" id="2.30.30.60">
    <property type="match status" value="1"/>
</dbReference>
<evidence type="ECO:0000256" key="6">
    <source>
        <dbReference type="ARBA" id="ARBA00023136"/>
    </source>
</evidence>
<dbReference type="GO" id="GO:0008381">
    <property type="term" value="F:mechanosensitive monoatomic ion channel activity"/>
    <property type="evidence" value="ECO:0007669"/>
    <property type="project" value="UniProtKB-ARBA"/>
</dbReference>
<dbReference type="InterPro" id="IPR045042">
    <property type="entry name" value="YnaI-like"/>
</dbReference>
<evidence type="ECO:0000256" key="5">
    <source>
        <dbReference type="ARBA" id="ARBA00022989"/>
    </source>
</evidence>
<protein>
    <submittedName>
        <fullName evidence="11">MscS family membrane protein</fullName>
    </submittedName>
</protein>
<dbReference type="InterPro" id="IPR023408">
    <property type="entry name" value="MscS_beta-dom_sf"/>
</dbReference>
<keyword evidence="8" id="KW-0732">Signal</keyword>
<evidence type="ECO:0000256" key="1">
    <source>
        <dbReference type="ARBA" id="ARBA00004651"/>
    </source>
</evidence>
<dbReference type="Gene3D" id="3.30.70.100">
    <property type="match status" value="1"/>
</dbReference>
<dbReference type="SUPFAM" id="SSF82689">
    <property type="entry name" value="Mechanosensitive channel protein MscS (YggB), C-terminal domain"/>
    <property type="match status" value="1"/>
</dbReference>
<dbReference type="InterPro" id="IPR049278">
    <property type="entry name" value="MS_channel_C"/>
</dbReference>
<evidence type="ECO:0000313" key="12">
    <source>
        <dbReference type="Proteomes" id="UP000184609"/>
    </source>
</evidence>
<organism evidence="11 12">
    <name type="scientific">Algoriphagus zhangzhouensis</name>
    <dbReference type="NCBI Taxonomy" id="1073327"/>
    <lineage>
        <taxon>Bacteria</taxon>
        <taxon>Pseudomonadati</taxon>
        <taxon>Bacteroidota</taxon>
        <taxon>Cytophagia</taxon>
        <taxon>Cytophagales</taxon>
        <taxon>Cyclobacteriaceae</taxon>
        <taxon>Algoriphagus</taxon>
    </lineage>
</organism>
<reference evidence="12" key="1">
    <citation type="submission" date="2016-12" db="EMBL/GenBank/DDBJ databases">
        <authorList>
            <person name="Varghese N."/>
            <person name="Submissions S."/>
        </authorList>
    </citation>
    <scope>NUCLEOTIDE SEQUENCE [LARGE SCALE GENOMIC DNA]</scope>
    <source>
        <strain evidence="12">DSM 25035</strain>
    </source>
</reference>
<keyword evidence="5 7" id="KW-1133">Transmembrane helix</keyword>
<feature type="transmembrane region" description="Helical" evidence="7">
    <location>
        <begin position="223"/>
        <end position="247"/>
    </location>
</feature>
<evidence type="ECO:0000259" key="9">
    <source>
        <dbReference type="Pfam" id="PF00924"/>
    </source>
</evidence>
<gene>
    <name evidence="11" type="ORF">SAMN04488108_3201</name>
</gene>
<dbReference type="PANTHER" id="PTHR43634">
    <property type="entry name" value="OW CONDUCTANCE MECHANOSENSITIVE CHANNEL"/>
    <property type="match status" value="1"/>
</dbReference>
<dbReference type="InterPro" id="IPR011066">
    <property type="entry name" value="MscS_channel_C_sf"/>
</dbReference>
<dbReference type="Gene3D" id="1.10.287.1260">
    <property type="match status" value="1"/>
</dbReference>
<keyword evidence="12" id="KW-1185">Reference proteome</keyword>
<feature type="transmembrane region" description="Helical" evidence="7">
    <location>
        <begin position="253"/>
        <end position="285"/>
    </location>
</feature>
<name>A0A1M7ZGJ7_9BACT</name>
<dbReference type="Pfam" id="PF00924">
    <property type="entry name" value="MS_channel_2nd"/>
    <property type="match status" value="1"/>
</dbReference>
<dbReference type="Proteomes" id="UP000184609">
    <property type="component" value="Unassembled WGS sequence"/>
</dbReference>
<feature type="transmembrane region" description="Helical" evidence="7">
    <location>
        <begin position="328"/>
        <end position="346"/>
    </location>
</feature>
<comment type="similarity">
    <text evidence="2">Belongs to the MscS (TC 1.A.23) family.</text>
</comment>
<evidence type="ECO:0000256" key="8">
    <source>
        <dbReference type="SAM" id="SignalP"/>
    </source>
</evidence>
<evidence type="ECO:0000259" key="10">
    <source>
        <dbReference type="Pfam" id="PF21082"/>
    </source>
</evidence>
<evidence type="ECO:0000313" key="11">
    <source>
        <dbReference type="EMBL" id="SHO64031.1"/>
    </source>
</evidence>
<feature type="domain" description="Mechanosensitive ion channel MscS" evidence="9">
    <location>
        <begin position="348"/>
        <end position="413"/>
    </location>
</feature>
<dbReference type="SUPFAM" id="SSF50182">
    <property type="entry name" value="Sm-like ribonucleoproteins"/>
    <property type="match status" value="1"/>
</dbReference>
<dbReference type="EMBL" id="FRXN01000004">
    <property type="protein sequence ID" value="SHO64031.1"/>
    <property type="molecule type" value="Genomic_DNA"/>
</dbReference>
<feature type="signal peptide" evidence="8">
    <location>
        <begin position="1"/>
        <end position="21"/>
    </location>
</feature>
<proteinExistence type="inferred from homology"/>
<dbReference type="GO" id="GO:0005886">
    <property type="term" value="C:plasma membrane"/>
    <property type="evidence" value="ECO:0007669"/>
    <property type="project" value="UniProtKB-SubCell"/>
</dbReference>
<dbReference type="Pfam" id="PF21082">
    <property type="entry name" value="MS_channel_3rd"/>
    <property type="match status" value="1"/>
</dbReference>
<comment type="subcellular location">
    <subcellularLocation>
        <location evidence="1">Cell membrane</location>
        <topology evidence="1">Multi-pass membrane protein</topology>
    </subcellularLocation>
</comment>
<keyword evidence="4 7" id="KW-0812">Transmembrane</keyword>
<dbReference type="STRING" id="1073327.SAMN04488108_3201"/>
<sequence length="554" mass="63314">MFRRFLFVFAILFFAAGASFAQLIADNAESETVGTKVNLSSPYHTTLTFFYNLEESEFHPEKAAQTLDMTDMPDADGAKLSLKLKQVFEGKGIIIRTSSVPNLPNYQDSTSGNTESLYFFDKQKIPGVFLEKKGKQWKFSAFTVSQINELHKETYPYGTAKLLNLLPQIGNDVYLGLHLWQLVGIFFLVFLVFLAHFFFTFLVDKVLVYFFKRVGYQKVGENYLLPVARITSIYLIVLFLALFMPVLQLPAEVWAWIVIILNTLKPFLITVIFYKLVNVIAVYFARLATKTESTLDDQLVPLLRKTLKAFVVVIGTLFILRDGLNLDIIPFLTGLSIGGVAIALAAQDTIKNFFGSVMIFIDKPFQVGDWITSGDIDGTVEEVGFRSTRIRTFRNSVMYVPNGKIADATLDNHGLRNYRRFYTTLTVTYDTPPQLIDQFVIGLRKIVLAHPDTRKDYFNVYFNNLSAYSQDIMFYVFFEVPTWPEELRARHEILIQIVELANTLGVRFAFPTQTLHMESFPEKQTLVPDYSNDSTYYQKKLGEFMQNQLGKKGN</sequence>
<dbReference type="RefSeq" id="WP_073572809.1">
    <property type="nucleotide sequence ID" value="NZ_FRXN01000004.1"/>
</dbReference>
<dbReference type="InterPro" id="IPR011014">
    <property type="entry name" value="MscS_channel_TM-2"/>
</dbReference>
<evidence type="ECO:0000256" key="7">
    <source>
        <dbReference type="SAM" id="Phobius"/>
    </source>
</evidence>
<feature type="domain" description="Mechanosensitive ion channel MscS C-terminal" evidence="10">
    <location>
        <begin position="424"/>
        <end position="500"/>
    </location>
</feature>
<feature type="chain" id="PRO_5013088174" evidence="8">
    <location>
        <begin position="22"/>
        <end position="554"/>
    </location>
</feature>